<evidence type="ECO:0000313" key="2">
    <source>
        <dbReference type="EMBL" id="ELU44334.1"/>
    </source>
</evidence>
<evidence type="ECO:0000313" key="3">
    <source>
        <dbReference type="Proteomes" id="UP000011668"/>
    </source>
</evidence>
<dbReference type="Proteomes" id="UP000011668">
    <property type="component" value="Unassembled WGS sequence"/>
</dbReference>
<accession>L8X6T0</accession>
<dbReference type="AlphaFoldDB" id="L8X6T0"/>
<name>L8X6T0_THACA</name>
<sequence length="63" mass="6781">MQSETRPGAHTRPIGEPRGLKQTDLRGVSQALQITGYGFGSELEVPRNVAFRILGNCKSIGSP</sequence>
<dbReference type="HOGENOM" id="CLU_2887392_0_0_1"/>
<dbReference type="EMBL" id="AFRT01000350">
    <property type="protein sequence ID" value="ELU44334.1"/>
    <property type="molecule type" value="Genomic_DNA"/>
</dbReference>
<gene>
    <name evidence="2" type="ORF">AG1IA_01631</name>
</gene>
<organism evidence="2 3">
    <name type="scientific">Thanatephorus cucumeris (strain AG1-IA)</name>
    <name type="common">Rice sheath blight fungus</name>
    <name type="synonym">Rhizoctonia solani</name>
    <dbReference type="NCBI Taxonomy" id="983506"/>
    <lineage>
        <taxon>Eukaryota</taxon>
        <taxon>Fungi</taxon>
        <taxon>Dikarya</taxon>
        <taxon>Basidiomycota</taxon>
        <taxon>Agaricomycotina</taxon>
        <taxon>Agaricomycetes</taxon>
        <taxon>Cantharellales</taxon>
        <taxon>Ceratobasidiaceae</taxon>
        <taxon>Rhizoctonia</taxon>
        <taxon>Rhizoctonia solani AG-1</taxon>
    </lineage>
</organism>
<proteinExistence type="predicted"/>
<feature type="region of interest" description="Disordered" evidence="1">
    <location>
        <begin position="1"/>
        <end position="25"/>
    </location>
</feature>
<protein>
    <submittedName>
        <fullName evidence="2">Uncharacterized protein</fullName>
    </submittedName>
</protein>
<reference evidence="2 3" key="1">
    <citation type="journal article" date="2013" name="Nat. Commun.">
        <title>The evolution and pathogenic mechanisms of the rice sheath blight pathogen.</title>
        <authorList>
            <person name="Zheng A."/>
            <person name="Lin R."/>
            <person name="Xu L."/>
            <person name="Qin P."/>
            <person name="Tang C."/>
            <person name="Ai P."/>
            <person name="Zhang D."/>
            <person name="Liu Y."/>
            <person name="Sun Z."/>
            <person name="Feng H."/>
            <person name="Wang Y."/>
            <person name="Chen Y."/>
            <person name="Liang X."/>
            <person name="Fu R."/>
            <person name="Li Q."/>
            <person name="Zhang J."/>
            <person name="Yu X."/>
            <person name="Xie Z."/>
            <person name="Ding L."/>
            <person name="Guan P."/>
            <person name="Tang J."/>
            <person name="Liang Y."/>
            <person name="Wang S."/>
            <person name="Deng Q."/>
            <person name="Li S."/>
            <person name="Zhu J."/>
            <person name="Wang L."/>
            <person name="Liu H."/>
            <person name="Li P."/>
        </authorList>
    </citation>
    <scope>NUCLEOTIDE SEQUENCE [LARGE SCALE GENOMIC DNA]</scope>
    <source>
        <strain evidence="3">AG-1 IA</strain>
    </source>
</reference>
<evidence type="ECO:0000256" key="1">
    <source>
        <dbReference type="SAM" id="MobiDB-lite"/>
    </source>
</evidence>
<feature type="compositionally biased region" description="Basic and acidic residues" evidence="1">
    <location>
        <begin position="13"/>
        <end position="24"/>
    </location>
</feature>
<keyword evidence="3" id="KW-1185">Reference proteome</keyword>
<comment type="caution">
    <text evidence="2">The sequence shown here is derived from an EMBL/GenBank/DDBJ whole genome shotgun (WGS) entry which is preliminary data.</text>
</comment>